<dbReference type="InterPro" id="IPR051121">
    <property type="entry name" value="FAH"/>
</dbReference>
<evidence type="ECO:0000259" key="3">
    <source>
        <dbReference type="Pfam" id="PF01557"/>
    </source>
</evidence>
<evidence type="ECO:0000313" key="5">
    <source>
        <dbReference type="Proteomes" id="UP001595528"/>
    </source>
</evidence>
<dbReference type="Pfam" id="PF01557">
    <property type="entry name" value="FAA_hydrolase"/>
    <property type="match status" value="1"/>
</dbReference>
<evidence type="ECO:0000313" key="4">
    <source>
        <dbReference type="EMBL" id="MFC3228714.1"/>
    </source>
</evidence>
<protein>
    <submittedName>
        <fullName evidence="4">Fumarylacetoacetate hydrolase family protein</fullName>
    </submittedName>
</protein>
<accession>A0ABV7L2R6</accession>
<organism evidence="4 5">
    <name type="scientific">Marinibaculum pumilum</name>
    <dbReference type="NCBI Taxonomy" id="1766165"/>
    <lineage>
        <taxon>Bacteria</taxon>
        <taxon>Pseudomonadati</taxon>
        <taxon>Pseudomonadota</taxon>
        <taxon>Alphaproteobacteria</taxon>
        <taxon>Rhodospirillales</taxon>
        <taxon>Rhodospirillaceae</taxon>
        <taxon>Marinibaculum</taxon>
    </lineage>
</organism>
<comment type="similarity">
    <text evidence="1">Belongs to the FAH family.</text>
</comment>
<keyword evidence="4" id="KW-0378">Hydrolase</keyword>
<gene>
    <name evidence="4" type="ORF">ACFOGJ_15830</name>
</gene>
<dbReference type="GO" id="GO:0016787">
    <property type="term" value="F:hydrolase activity"/>
    <property type="evidence" value="ECO:0007669"/>
    <property type="project" value="UniProtKB-KW"/>
</dbReference>
<dbReference type="PANTHER" id="PTHR42796:SF4">
    <property type="entry name" value="FUMARYLACETOACETATE HYDROLASE DOMAIN-CONTAINING PROTEIN 2A"/>
    <property type="match status" value="1"/>
</dbReference>
<dbReference type="InterPro" id="IPR036663">
    <property type="entry name" value="Fumarylacetoacetase_C_sf"/>
</dbReference>
<evidence type="ECO:0000256" key="2">
    <source>
        <dbReference type="ARBA" id="ARBA00022723"/>
    </source>
</evidence>
<feature type="domain" description="Fumarylacetoacetase-like C-terminal" evidence="3">
    <location>
        <begin position="74"/>
        <end position="280"/>
    </location>
</feature>
<evidence type="ECO:0000256" key="1">
    <source>
        <dbReference type="ARBA" id="ARBA00010211"/>
    </source>
</evidence>
<comment type="caution">
    <text evidence="4">The sequence shown here is derived from an EMBL/GenBank/DDBJ whole genome shotgun (WGS) entry which is preliminary data.</text>
</comment>
<dbReference type="InterPro" id="IPR011234">
    <property type="entry name" value="Fumarylacetoacetase-like_C"/>
</dbReference>
<sequence>MKLATFAIQDRTSYGIVTGGQVADCGAALAAALPDLKAVIAAGAFDRVAAAAADAPKLPLDGVTLLPPIGNPDKIVCVGLNYADHQAEMGKFPADAYPVLFLRVPSSQVGHGSPLVCPKLSERFDYEGELAVIIGKPGRHIAEAEALSHVAGYSIYNDGSVRDFQQHTTQYTPGKNFKASGGFGPWMVTADEIPDPHALHLTTRLNGEVLQDADTSLMIHKIPKVIAYISQWAELLPGDVISSGTPGGVGASRKPPVWMRPGDVAEIEVTGIGTLSNPVVAED</sequence>
<proteinExistence type="inferred from homology"/>
<dbReference type="PANTHER" id="PTHR42796">
    <property type="entry name" value="FUMARYLACETOACETATE HYDROLASE DOMAIN-CONTAINING PROTEIN 2A-RELATED"/>
    <property type="match status" value="1"/>
</dbReference>
<dbReference type="Proteomes" id="UP001595528">
    <property type="component" value="Unassembled WGS sequence"/>
</dbReference>
<dbReference type="Gene3D" id="3.90.850.10">
    <property type="entry name" value="Fumarylacetoacetase-like, C-terminal domain"/>
    <property type="match status" value="1"/>
</dbReference>
<name>A0ABV7L2R6_9PROT</name>
<reference evidence="5" key="1">
    <citation type="journal article" date="2019" name="Int. J. Syst. Evol. Microbiol.">
        <title>The Global Catalogue of Microorganisms (GCM) 10K type strain sequencing project: providing services to taxonomists for standard genome sequencing and annotation.</title>
        <authorList>
            <consortium name="The Broad Institute Genomics Platform"/>
            <consortium name="The Broad Institute Genome Sequencing Center for Infectious Disease"/>
            <person name="Wu L."/>
            <person name="Ma J."/>
        </authorList>
    </citation>
    <scope>NUCLEOTIDE SEQUENCE [LARGE SCALE GENOMIC DNA]</scope>
    <source>
        <strain evidence="5">KCTC 42964</strain>
    </source>
</reference>
<keyword evidence="5" id="KW-1185">Reference proteome</keyword>
<keyword evidence="2" id="KW-0479">Metal-binding</keyword>
<dbReference type="RefSeq" id="WP_379902098.1">
    <property type="nucleotide sequence ID" value="NZ_JBHRTR010000028.1"/>
</dbReference>
<dbReference type="SUPFAM" id="SSF56529">
    <property type="entry name" value="FAH"/>
    <property type="match status" value="1"/>
</dbReference>
<dbReference type="EMBL" id="JBHRTR010000028">
    <property type="protein sequence ID" value="MFC3228714.1"/>
    <property type="molecule type" value="Genomic_DNA"/>
</dbReference>